<reference evidence="1 2" key="1">
    <citation type="journal article" name="Sci. Rep.">
        <title>Telomere-to-telomere assembled and centromere annotated genomes of the two main subspecies of the button mushroom Agaricus bisporus reveal especially polymorphic chromosome ends.</title>
        <authorList>
            <person name="Sonnenberg A.S.M."/>
            <person name="Sedaghat-Telgerd N."/>
            <person name="Lavrijssen B."/>
            <person name="Ohm R.A."/>
            <person name="Hendrickx P.M."/>
            <person name="Scholtmeijer K."/>
            <person name="Baars J.J.P."/>
            <person name="van Peer A."/>
        </authorList>
    </citation>
    <scope>NUCLEOTIDE SEQUENCE [LARGE SCALE GENOMIC DNA]</scope>
    <source>
        <strain evidence="1 2">H119_p4</strain>
    </source>
</reference>
<gene>
    <name evidence="1" type="ORF">Agabi119p4_9003</name>
</gene>
<dbReference type="Proteomes" id="UP000629468">
    <property type="component" value="Unassembled WGS sequence"/>
</dbReference>
<organism evidence="1 2">
    <name type="scientific">Agaricus bisporus var. burnettii</name>
    <dbReference type="NCBI Taxonomy" id="192524"/>
    <lineage>
        <taxon>Eukaryota</taxon>
        <taxon>Fungi</taxon>
        <taxon>Dikarya</taxon>
        <taxon>Basidiomycota</taxon>
        <taxon>Agaricomycotina</taxon>
        <taxon>Agaricomycetes</taxon>
        <taxon>Agaricomycetidae</taxon>
        <taxon>Agaricales</taxon>
        <taxon>Agaricineae</taxon>
        <taxon>Agaricaceae</taxon>
        <taxon>Agaricus</taxon>
    </lineage>
</organism>
<accession>A0A8H7C5G3</accession>
<comment type="caution">
    <text evidence="1">The sequence shown here is derived from an EMBL/GenBank/DDBJ whole genome shotgun (WGS) entry which is preliminary data.</text>
</comment>
<evidence type="ECO:0000313" key="1">
    <source>
        <dbReference type="EMBL" id="KAF7762410.1"/>
    </source>
</evidence>
<protein>
    <submittedName>
        <fullName evidence="1">Uncharacterized protein</fullName>
    </submittedName>
</protein>
<name>A0A8H7C5G3_AGABI</name>
<dbReference type="AlphaFoldDB" id="A0A8H7C5G3"/>
<sequence length="128" mass="14526">METTTATPAIKRDSLVAELDQSSLFSTAKRHQPAQSQRSVDEEHIAATVVQQNNHKLKRRKYELYRTIAADDEICDSWRKATDKPSFDRIASDIRMCLWPSDIPFPSQIISNILSWASNPTIADDLPL</sequence>
<proteinExistence type="predicted"/>
<dbReference type="EMBL" id="JABXXO010000012">
    <property type="protein sequence ID" value="KAF7762410.1"/>
    <property type="molecule type" value="Genomic_DNA"/>
</dbReference>
<evidence type="ECO:0000313" key="2">
    <source>
        <dbReference type="Proteomes" id="UP000629468"/>
    </source>
</evidence>